<reference evidence="3 4" key="1">
    <citation type="journal article" date="2018" name="Front. Microbiol.">
        <title>Genome Sequencing of Streptomyces atratus SCSIOZH16 and Activation Production of Nocardamine via Metabolic Engineering.</title>
        <authorList>
            <person name="Li Y."/>
            <person name="Zhang C."/>
            <person name="Liu C."/>
            <person name="Ju J."/>
            <person name="Ma J."/>
        </authorList>
    </citation>
    <scope>NUCLEOTIDE SEQUENCE [LARGE SCALE GENOMIC DNA]</scope>
    <source>
        <strain evidence="3 4">SCSIO_ZH16</strain>
    </source>
</reference>
<evidence type="ECO:0008006" key="5">
    <source>
        <dbReference type="Google" id="ProtNLM"/>
    </source>
</evidence>
<dbReference type="AlphaFoldDB" id="A0A2Z5JPS5"/>
<evidence type="ECO:0000256" key="1">
    <source>
        <dbReference type="SAM" id="SignalP"/>
    </source>
</evidence>
<dbReference type="KEGG" id="sata:C5746_42495"/>
<keyword evidence="1" id="KW-0732">Signal</keyword>
<organism evidence="3 4">
    <name type="scientific">Streptomyces atratus</name>
    <dbReference type="NCBI Taxonomy" id="1893"/>
    <lineage>
        <taxon>Bacteria</taxon>
        <taxon>Bacillati</taxon>
        <taxon>Actinomycetota</taxon>
        <taxon>Actinomycetes</taxon>
        <taxon>Kitasatosporales</taxon>
        <taxon>Streptomycetaceae</taxon>
        <taxon>Streptomyces</taxon>
    </lineage>
</organism>
<sequence length="135" mass="13997">MGGSMRKFSKRMGLFAGAAAAAFVSTLITPTSASAAPDAWQCTPGAFCVYTGDNGTGSVCAWTGDDPDWTSGSSACSWARGTRVQSAFNNGLSGSPVAAYTATSFNGTRAFCLVKGRRINLSGVGTYLRSHTWKC</sequence>
<protein>
    <recommendedName>
        <fullName evidence="5">Peptidase inhibitor family I36</fullName>
    </recommendedName>
</protein>
<dbReference type="EMBL" id="CP027306">
    <property type="protein sequence ID" value="AXE75757.1"/>
    <property type="molecule type" value="Genomic_DNA"/>
</dbReference>
<evidence type="ECO:0000313" key="3">
    <source>
        <dbReference type="EMBL" id="AXE82410.1"/>
    </source>
</evidence>
<name>A0A2Z5JPS5_STRAR</name>
<gene>
    <name evidence="2" type="ORF">C5746_00745</name>
    <name evidence="3" type="ORF">C5746_42495</name>
</gene>
<dbReference type="Proteomes" id="UP000252698">
    <property type="component" value="Chromosome"/>
</dbReference>
<evidence type="ECO:0000313" key="2">
    <source>
        <dbReference type="EMBL" id="AXE75757.1"/>
    </source>
</evidence>
<feature type="signal peptide" evidence="1">
    <location>
        <begin position="1"/>
        <end position="35"/>
    </location>
</feature>
<dbReference type="Pfam" id="PF03995">
    <property type="entry name" value="Inhibitor_I36"/>
    <property type="match status" value="1"/>
</dbReference>
<proteinExistence type="predicted"/>
<feature type="chain" id="PRO_5036059819" description="Peptidase inhibitor family I36" evidence="1">
    <location>
        <begin position="36"/>
        <end position="135"/>
    </location>
</feature>
<dbReference type="KEGG" id="sata:C5746_00745"/>
<evidence type="ECO:0000313" key="4">
    <source>
        <dbReference type="Proteomes" id="UP000252698"/>
    </source>
</evidence>
<dbReference type="EMBL" id="CP027306">
    <property type="protein sequence ID" value="AXE82410.1"/>
    <property type="molecule type" value="Genomic_DNA"/>
</dbReference>
<accession>A0A2Z5JPS5</accession>